<sequence length="492" mass="51408">MTVGAKFIRSAAWMTAGNWTEQAINFAVFVTLARLLGAEAFGLLSMAAVFIVVSEALVRESVAESLISTAAPEAEDFNAVFWLTGGVGVVLAGVLYAAAGPIATVYGHPEVKGLIMALAPSVVLVAFNAVPVAILRREFNFRVMSIRAVAGVIAGGTTGVAMALTGHGVWSFVGQWLVMIATNAAIAWAVVDWRPGLRFGAAHLRRASGFGFQVLGLRSGELAMVQMPILIIGATLGPLATGLYSVSWRLVEILSFLASTGFRMASQPAFAAVSRARGKTGELLVEILRLTALVAFPFFAGLAALAEPMLLLVFGPEWLGAAPVLRVMAALGLYLCVASVQTSFCLAAGRAGRLTVLTWLGVGLSTALVFAASGWGLVAITAGFVLAHYVLWVFRFRLVARLGSIAVAPLLGTLAAPFLASAAMVIPVLLVARWAEGAGLAALLAASVGVGVLTYAVLTLIFMRDRLRLLMSYVRPAVTDPAPDRAGRVAGQ</sequence>
<evidence type="ECO:0000256" key="6">
    <source>
        <dbReference type="ARBA" id="ARBA00023136"/>
    </source>
</evidence>
<name>A0ABT3J5Y2_9RHOB</name>
<keyword evidence="6 7" id="KW-0472">Membrane</keyword>
<feature type="transmembrane region" description="Helical" evidence="7">
    <location>
        <begin position="438"/>
        <end position="463"/>
    </location>
</feature>
<evidence type="ECO:0000256" key="3">
    <source>
        <dbReference type="ARBA" id="ARBA00022475"/>
    </source>
</evidence>
<organism evidence="8 9">
    <name type="scientific">Defluviimonas salinarum</name>
    <dbReference type="NCBI Taxonomy" id="2992147"/>
    <lineage>
        <taxon>Bacteria</taxon>
        <taxon>Pseudomonadati</taxon>
        <taxon>Pseudomonadota</taxon>
        <taxon>Alphaproteobacteria</taxon>
        <taxon>Rhodobacterales</taxon>
        <taxon>Paracoccaceae</taxon>
        <taxon>Albidovulum</taxon>
    </lineage>
</organism>
<protein>
    <submittedName>
        <fullName evidence="8">Lipopolysaccharide biosynthesis protein</fullName>
    </submittedName>
</protein>
<keyword evidence="3" id="KW-1003">Cell membrane</keyword>
<feature type="transmembrane region" description="Helical" evidence="7">
    <location>
        <begin position="40"/>
        <end position="58"/>
    </location>
</feature>
<feature type="transmembrane region" description="Helical" evidence="7">
    <location>
        <begin position="318"/>
        <end position="340"/>
    </location>
</feature>
<evidence type="ECO:0000256" key="1">
    <source>
        <dbReference type="ARBA" id="ARBA00004651"/>
    </source>
</evidence>
<feature type="transmembrane region" description="Helical" evidence="7">
    <location>
        <begin position="222"/>
        <end position="240"/>
    </location>
</feature>
<dbReference type="Proteomes" id="UP001207582">
    <property type="component" value="Unassembled WGS sequence"/>
</dbReference>
<dbReference type="PANTHER" id="PTHR30250:SF10">
    <property type="entry name" value="LIPOPOLYSACCHARIDE BIOSYNTHESIS PROTEIN WZXC"/>
    <property type="match status" value="1"/>
</dbReference>
<dbReference type="CDD" id="cd13127">
    <property type="entry name" value="MATE_tuaB_like"/>
    <property type="match status" value="1"/>
</dbReference>
<evidence type="ECO:0000256" key="4">
    <source>
        <dbReference type="ARBA" id="ARBA00022692"/>
    </source>
</evidence>
<gene>
    <name evidence="8" type="ORF">OM960_16095</name>
</gene>
<feature type="transmembrane region" description="Helical" evidence="7">
    <location>
        <begin position="287"/>
        <end position="306"/>
    </location>
</feature>
<evidence type="ECO:0000256" key="2">
    <source>
        <dbReference type="ARBA" id="ARBA00007430"/>
    </source>
</evidence>
<keyword evidence="4 7" id="KW-0812">Transmembrane</keyword>
<reference evidence="8 9" key="1">
    <citation type="submission" date="2022-10" db="EMBL/GenBank/DDBJ databases">
        <title>Defluviimonas sp. CAU 1641 isolated from mud.</title>
        <authorList>
            <person name="Kim W."/>
        </authorList>
    </citation>
    <scope>NUCLEOTIDE SEQUENCE [LARGE SCALE GENOMIC DNA]</scope>
    <source>
        <strain evidence="8 9">CAU 1641</strain>
    </source>
</reference>
<keyword evidence="9" id="KW-1185">Reference proteome</keyword>
<feature type="transmembrane region" description="Helical" evidence="7">
    <location>
        <begin position="406"/>
        <end position="432"/>
    </location>
</feature>
<feature type="transmembrane region" description="Helical" evidence="7">
    <location>
        <begin position="114"/>
        <end position="134"/>
    </location>
</feature>
<dbReference type="EMBL" id="JAPDOG010000015">
    <property type="protein sequence ID" value="MCW3783071.1"/>
    <property type="molecule type" value="Genomic_DNA"/>
</dbReference>
<feature type="transmembrane region" description="Helical" evidence="7">
    <location>
        <begin position="146"/>
        <end position="164"/>
    </location>
</feature>
<feature type="transmembrane region" description="Helical" evidence="7">
    <location>
        <begin position="377"/>
        <end position="394"/>
    </location>
</feature>
<accession>A0ABT3J5Y2</accession>
<dbReference type="InterPro" id="IPR050833">
    <property type="entry name" value="Poly_Biosynth_Transport"/>
</dbReference>
<evidence type="ECO:0000256" key="5">
    <source>
        <dbReference type="ARBA" id="ARBA00022989"/>
    </source>
</evidence>
<comment type="similarity">
    <text evidence="2">Belongs to the polysaccharide synthase family.</text>
</comment>
<evidence type="ECO:0000313" key="9">
    <source>
        <dbReference type="Proteomes" id="UP001207582"/>
    </source>
</evidence>
<evidence type="ECO:0000256" key="7">
    <source>
        <dbReference type="SAM" id="Phobius"/>
    </source>
</evidence>
<dbReference type="Pfam" id="PF13440">
    <property type="entry name" value="Polysacc_synt_3"/>
    <property type="match status" value="1"/>
</dbReference>
<feature type="transmembrane region" description="Helical" evidence="7">
    <location>
        <begin position="79"/>
        <end position="102"/>
    </location>
</feature>
<feature type="transmembrane region" description="Helical" evidence="7">
    <location>
        <begin position="352"/>
        <end position="371"/>
    </location>
</feature>
<proteinExistence type="inferred from homology"/>
<comment type="subcellular location">
    <subcellularLocation>
        <location evidence="1">Cell membrane</location>
        <topology evidence="1">Multi-pass membrane protein</topology>
    </subcellularLocation>
</comment>
<dbReference type="RefSeq" id="WP_264772689.1">
    <property type="nucleotide sequence ID" value="NZ_JAPDOG010000015.1"/>
</dbReference>
<dbReference type="PANTHER" id="PTHR30250">
    <property type="entry name" value="PST FAMILY PREDICTED COLANIC ACID TRANSPORTER"/>
    <property type="match status" value="1"/>
</dbReference>
<comment type="caution">
    <text evidence="8">The sequence shown here is derived from an EMBL/GenBank/DDBJ whole genome shotgun (WGS) entry which is preliminary data.</text>
</comment>
<keyword evidence="5 7" id="KW-1133">Transmembrane helix</keyword>
<evidence type="ECO:0000313" key="8">
    <source>
        <dbReference type="EMBL" id="MCW3783071.1"/>
    </source>
</evidence>